<proteinExistence type="predicted"/>
<feature type="transmembrane region" description="Helical" evidence="11">
    <location>
        <begin position="146"/>
        <end position="163"/>
    </location>
</feature>
<dbReference type="Gene3D" id="1.20.1070.10">
    <property type="entry name" value="Rhodopsin 7-helix transmembrane proteins"/>
    <property type="match status" value="2"/>
</dbReference>
<dbReference type="PANTHER" id="PTHR24248">
    <property type="entry name" value="ADRENERGIC RECEPTOR-RELATED G-PROTEIN COUPLED RECEPTOR"/>
    <property type="match status" value="1"/>
</dbReference>
<evidence type="ECO:0000256" key="9">
    <source>
        <dbReference type="ARBA" id="ARBA00023224"/>
    </source>
</evidence>
<keyword evidence="4 11" id="KW-1133">Transmembrane helix</keyword>
<evidence type="ECO:0000256" key="6">
    <source>
        <dbReference type="ARBA" id="ARBA00023136"/>
    </source>
</evidence>
<dbReference type="GO" id="GO:0005886">
    <property type="term" value="C:plasma membrane"/>
    <property type="evidence" value="ECO:0007669"/>
    <property type="project" value="UniProtKB-SubCell"/>
</dbReference>
<dbReference type="EMBL" id="PZQS01000005">
    <property type="protein sequence ID" value="PVD31065.1"/>
    <property type="molecule type" value="Genomic_DNA"/>
</dbReference>
<evidence type="ECO:0000256" key="10">
    <source>
        <dbReference type="SAM" id="MobiDB-lite"/>
    </source>
</evidence>
<dbReference type="SUPFAM" id="SSF81321">
    <property type="entry name" value="Family A G protein-coupled receptor-like"/>
    <property type="match status" value="1"/>
</dbReference>
<evidence type="ECO:0000256" key="5">
    <source>
        <dbReference type="ARBA" id="ARBA00023040"/>
    </source>
</evidence>
<feature type="domain" description="G-protein coupled receptors family 1 profile" evidence="12">
    <location>
        <begin position="126"/>
        <end position="588"/>
    </location>
</feature>
<comment type="caution">
    <text evidence="13">The sequence shown here is derived from an EMBL/GenBank/DDBJ whole genome shotgun (WGS) entry which is preliminary data.</text>
</comment>
<feature type="transmembrane region" description="Helical" evidence="11">
    <location>
        <begin position="183"/>
        <end position="205"/>
    </location>
</feature>
<feature type="transmembrane region" description="Helical" evidence="11">
    <location>
        <begin position="226"/>
        <end position="248"/>
    </location>
</feature>
<evidence type="ECO:0000259" key="12">
    <source>
        <dbReference type="PROSITE" id="PS50262"/>
    </source>
</evidence>
<dbReference type="SMART" id="SM01381">
    <property type="entry name" value="7TM_GPCR_Srsx"/>
    <property type="match status" value="1"/>
</dbReference>
<evidence type="ECO:0000256" key="3">
    <source>
        <dbReference type="ARBA" id="ARBA00022692"/>
    </source>
</evidence>
<dbReference type="OMA" id="TIFRVPM"/>
<evidence type="ECO:0000256" key="8">
    <source>
        <dbReference type="ARBA" id="ARBA00023170"/>
    </source>
</evidence>
<keyword evidence="6 11" id="KW-0472">Membrane</keyword>
<dbReference type="InterPro" id="IPR017452">
    <property type="entry name" value="GPCR_Rhodpsn_7TM"/>
</dbReference>
<dbReference type="GO" id="GO:0004930">
    <property type="term" value="F:G protein-coupled receptor activity"/>
    <property type="evidence" value="ECO:0007669"/>
    <property type="project" value="UniProtKB-KW"/>
</dbReference>
<accession>A0A2T7PCB8</accession>
<name>A0A2T7PCB8_POMCA</name>
<dbReference type="PROSITE" id="PS50262">
    <property type="entry name" value="G_PROTEIN_RECEP_F1_2"/>
    <property type="match status" value="1"/>
</dbReference>
<feature type="transmembrane region" description="Helical" evidence="11">
    <location>
        <begin position="106"/>
        <end position="134"/>
    </location>
</feature>
<dbReference type="PANTHER" id="PTHR24248:SF125">
    <property type="entry name" value="DOPAMINE D2-LIKE RECEPTOR"/>
    <property type="match status" value="1"/>
</dbReference>
<protein>
    <recommendedName>
        <fullName evidence="12">G-protein coupled receptors family 1 profile domain-containing protein</fullName>
    </recommendedName>
</protein>
<dbReference type="OrthoDB" id="5955450at2759"/>
<keyword evidence="9" id="KW-0807">Transducer</keyword>
<keyword evidence="7" id="KW-1015">Disulfide bond</keyword>
<evidence type="ECO:0000256" key="2">
    <source>
        <dbReference type="ARBA" id="ARBA00022475"/>
    </source>
</evidence>
<dbReference type="InterPro" id="IPR000276">
    <property type="entry name" value="GPCR_Rhodpsn"/>
</dbReference>
<keyword evidence="14" id="KW-1185">Reference proteome</keyword>
<feature type="region of interest" description="Disordered" evidence="10">
    <location>
        <begin position="371"/>
        <end position="392"/>
    </location>
</feature>
<dbReference type="GO" id="GO:0001591">
    <property type="term" value="F:dopamine neurotransmitter receptor activity, coupled via Gi/Go"/>
    <property type="evidence" value="ECO:0007669"/>
    <property type="project" value="TreeGrafter"/>
</dbReference>
<evidence type="ECO:0000256" key="7">
    <source>
        <dbReference type="ARBA" id="ARBA00023157"/>
    </source>
</evidence>
<organism evidence="13 14">
    <name type="scientific">Pomacea canaliculata</name>
    <name type="common">Golden apple snail</name>
    <dbReference type="NCBI Taxonomy" id="400727"/>
    <lineage>
        <taxon>Eukaryota</taxon>
        <taxon>Metazoa</taxon>
        <taxon>Spiralia</taxon>
        <taxon>Lophotrochozoa</taxon>
        <taxon>Mollusca</taxon>
        <taxon>Gastropoda</taxon>
        <taxon>Caenogastropoda</taxon>
        <taxon>Architaenioglossa</taxon>
        <taxon>Ampullarioidea</taxon>
        <taxon>Ampullariidae</taxon>
        <taxon>Pomacea</taxon>
    </lineage>
</organism>
<sequence>MAVTFTNQSLGVPFVTAVAPLQAVKNPRHEEAMSKVTKLPFVLDALLRNASALGNRTAGEVTVGDVIGDELGGFGDALVLMRVCDSNTSVEWKMVHPVCSTKFSSFLLFLVVTMALAIITLLTVLGNTLVLFALCRYRSLRTMSNCLIGNLAVSDLLLALTVLPISTGHDLLGYWVFGRTMCTIWLCIDVLYCTASIWGLCTIAFDRYTATVFPVWYHDKRSTAKALAYIGFVWIFSIIISVAPLIGWQDMISGFYTYTPAINRHDCILFSTKSYVIYSALGSFILPSCLMTFLYVKIFVVLHKQSKTMKRRSSVSGMSPARLARRCPRIAVSEIRETSCVFRDITTASTVVTPEEDDKLRGVTATFSLEDTSRKDSDEHGDERGDERGDELSVSLIRERRSNSLKVELEALRSPNNICAGDKNYLTVSACDIPKQFSMKKSKSVSSCMQQNGNCKNSPMDSPRKNFRYPNTPRSKSASMLSSMSEANLEARHSKLSLASIHRLSLPWQMERNNHLTTSMRRRFQMREQRATKRMLLIMACFFICWMPFTLMYMLRSLCQHCQHLDDHTTAFIIWLGYANSSLNPVLYTLFNEDFRKAFKKILNFKKHKRPCTHE</sequence>
<evidence type="ECO:0000256" key="1">
    <source>
        <dbReference type="ARBA" id="ARBA00004651"/>
    </source>
</evidence>
<keyword evidence="2" id="KW-1003">Cell membrane</keyword>
<dbReference type="PRINTS" id="PR00237">
    <property type="entry name" value="GPCRRHODOPSN"/>
</dbReference>
<keyword evidence="8" id="KW-0675">Receptor</keyword>
<dbReference type="STRING" id="400727.A0A2T7PCB8"/>
<dbReference type="Proteomes" id="UP000245119">
    <property type="component" value="Linkage Group LG5"/>
</dbReference>
<dbReference type="Pfam" id="PF00001">
    <property type="entry name" value="7tm_1"/>
    <property type="match status" value="1"/>
</dbReference>
<feature type="transmembrane region" description="Helical" evidence="11">
    <location>
        <begin position="535"/>
        <end position="555"/>
    </location>
</feature>
<reference evidence="13 14" key="1">
    <citation type="submission" date="2018-04" db="EMBL/GenBank/DDBJ databases">
        <title>The genome of golden apple snail Pomacea canaliculata provides insight into stress tolerance and invasive adaptation.</title>
        <authorList>
            <person name="Liu C."/>
            <person name="Liu B."/>
            <person name="Ren Y."/>
            <person name="Zhang Y."/>
            <person name="Wang H."/>
            <person name="Li S."/>
            <person name="Jiang F."/>
            <person name="Yin L."/>
            <person name="Zhang G."/>
            <person name="Qian W."/>
            <person name="Fan W."/>
        </authorList>
    </citation>
    <scope>NUCLEOTIDE SEQUENCE [LARGE SCALE GENOMIC DNA]</scope>
    <source>
        <strain evidence="13">SZHN2017</strain>
        <tissue evidence="13">Muscle</tissue>
    </source>
</reference>
<keyword evidence="5" id="KW-0297">G-protein coupled receptor</keyword>
<comment type="subcellular location">
    <subcellularLocation>
        <location evidence="1">Cell membrane</location>
        <topology evidence="1">Multi-pass membrane protein</topology>
    </subcellularLocation>
</comment>
<evidence type="ECO:0000256" key="4">
    <source>
        <dbReference type="ARBA" id="ARBA00022989"/>
    </source>
</evidence>
<feature type="transmembrane region" description="Helical" evidence="11">
    <location>
        <begin position="275"/>
        <end position="302"/>
    </location>
</feature>
<gene>
    <name evidence="13" type="ORF">C0Q70_10342</name>
</gene>
<dbReference type="AlphaFoldDB" id="A0A2T7PCB8"/>
<dbReference type="GO" id="GO:0045202">
    <property type="term" value="C:synapse"/>
    <property type="evidence" value="ECO:0007669"/>
    <property type="project" value="GOC"/>
</dbReference>
<evidence type="ECO:0000256" key="11">
    <source>
        <dbReference type="SAM" id="Phobius"/>
    </source>
</evidence>
<evidence type="ECO:0000313" key="14">
    <source>
        <dbReference type="Proteomes" id="UP000245119"/>
    </source>
</evidence>
<dbReference type="CDD" id="cd14967">
    <property type="entry name" value="7tmA_amine_R-like"/>
    <property type="match status" value="1"/>
</dbReference>
<keyword evidence="3 11" id="KW-0812">Transmembrane</keyword>
<evidence type="ECO:0000313" key="13">
    <source>
        <dbReference type="EMBL" id="PVD31065.1"/>
    </source>
</evidence>